<evidence type="ECO:0000256" key="2">
    <source>
        <dbReference type="SAM" id="SignalP"/>
    </source>
</evidence>
<protein>
    <submittedName>
        <fullName evidence="3">Uncharacterized protein</fullName>
    </submittedName>
</protein>
<sequence>MRVRRLVGATVLAAAVAIVGGAGTAAATDGPHGRDSGYSGNHDGKGHGWLGDGDDDGWEVEGHYGRRGEHGHFFNIGGPYGLTHAGGGKFEKTGGFELERGGDHD</sequence>
<dbReference type="RefSeq" id="WP_189219215.1">
    <property type="nucleotide sequence ID" value="NZ_BMQK01000014.1"/>
</dbReference>
<evidence type="ECO:0000256" key="1">
    <source>
        <dbReference type="SAM" id="MobiDB-lite"/>
    </source>
</evidence>
<reference evidence="3" key="1">
    <citation type="journal article" date="2014" name="Int. J. Syst. Evol. Microbiol.">
        <title>Complete genome sequence of Corynebacterium casei LMG S-19264T (=DSM 44701T), isolated from a smear-ripened cheese.</title>
        <authorList>
            <consortium name="US DOE Joint Genome Institute (JGI-PGF)"/>
            <person name="Walter F."/>
            <person name="Albersmeier A."/>
            <person name="Kalinowski J."/>
            <person name="Ruckert C."/>
        </authorList>
    </citation>
    <scope>NUCLEOTIDE SEQUENCE</scope>
    <source>
        <strain evidence="3">JCM 3131</strain>
    </source>
</reference>
<name>A0A918BN28_9ACTN</name>
<gene>
    <name evidence="3" type="ORF">GCM10010145_51220</name>
</gene>
<evidence type="ECO:0000313" key="3">
    <source>
        <dbReference type="EMBL" id="GGQ75386.1"/>
    </source>
</evidence>
<dbReference type="AlphaFoldDB" id="A0A918BN28"/>
<keyword evidence="4" id="KW-1185">Reference proteome</keyword>
<feature type="region of interest" description="Disordered" evidence="1">
    <location>
        <begin position="23"/>
        <end position="63"/>
    </location>
</feature>
<proteinExistence type="predicted"/>
<comment type="caution">
    <text evidence="3">The sequence shown here is derived from an EMBL/GenBank/DDBJ whole genome shotgun (WGS) entry which is preliminary data.</text>
</comment>
<accession>A0A918BN28</accession>
<feature type="signal peptide" evidence="2">
    <location>
        <begin position="1"/>
        <end position="27"/>
    </location>
</feature>
<reference evidence="3" key="2">
    <citation type="submission" date="2020-09" db="EMBL/GenBank/DDBJ databases">
        <authorList>
            <person name="Sun Q."/>
            <person name="Ohkuma M."/>
        </authorList>
    </citation>
    <scope>NUCLEOTIDE SEQUENCE</scope>
    <source>
        <strain evidence="3">JCM 3131</strain>
    </source>
</reference>
<keyword evidence="2" id="KW-0732">Signal</keyword>
<dbReference type="EMBL" id="BMQK01000014">
    <property type="protein sequence ID" value="GGQ75386.1"/>
    <property type="molecule type" value="Genomic_DNA"/>
</dbReference>
<evidence type="ECO:0000313" key="4">
    <source>
        <dbReference type="Proteomes" id="UP000620156"/>
    </source>
</evidence>
<dbReference type="Proteomes" id="UP000620156">
    <property type="component" value="Unassembled WGS sequence"/>
</dbReference>
<feature type="chain" id="PRO_5037251315" evidence="2">
    <location>
        <begin position="28"/>
        <end position="105"/>
    </location>
</feature>
<organism evidence="3 4">
    <name type="scientific">Streptomyces ruber</name>
    <dbReference type="NCBI Taxonomy" id="83378"/>
    <lineage>
        <taxon>Bacteria</taxon>
        <taxon>Bacillati</taxon>
        <taxon>Actinomycetota</taxon>
        <taxon>Actinomycetes</taxon>
        <taxon>Kitasatosporales</taxon>
        <taxon>Streptomycetaceae</taxon>
        <taxon>Streptomyces</taxon>
    </lineage>
</organism>